<comment type="similarity">
    <text evidence="1">Belongs to the calycin superfamily. Fatty-acid binding protein (FABP) family.</text>
</comment>
<accession>A0ABD2LZ55</accession>
<dbReference type="PRINTS" id="PR00178">
    <property type="entry name" value="FATTYACIDBP"/>
</dbReference>
<evidence type="ECO:0000256" key="2">
    <source>
        <dbReference type="ARBA" id="ARBA00022448"/>
    </source>
</evidence>
<keyword evidence="3" id="KW-0446">Lipid-binding</keyword>
<evidence type="ECO:0000256" key="3">
    <source>
        <dbReference type="ARBA" id="ARBA00023121"/>
    </source>
</evidence>
<dbReference type="Gene3D" id="2.40.128.20">
    <property type="match status" value="1"/>
</dbReference>
<dbReference type="PANTHER" id="PTHR22725">
    <property type="entry name" value="FATTY ACID-BINDING PROTEIN HOMOLOG 1-RELATED-RELATED"/>
    <property type="match status" value="1"/>
</dbReference>
<reference evidence="4 5" key="1">
    <citation type="submission" date="2024-10" db="EMBL/GenBank/DDBJ databases">
        <authorList>
            <person name="Kim D."/>
        </authorList>
    </citation>
    <scope>NUCLEOTIDE SEQUENCE [LARGE SCALE GENOMIC DNA]</scope>
    <source>
        <strain evidence="4">BH-2024</strain>
    </source>
</reference>
<evidence type="ECO:0000313" key="4">
    <source>
        <dbReference type="EMBL" id="KAL3120540.1"/>
    </source>
</evidence>
<dbReference type="InterPro" id="IPR000463">
    <property type="entry name" value="Fatty_acid-bd"/>
</dbReference>
<evidence type="ECO:0000313" key="5">
    <source>
        <dbReference type="Proteomes" id="UP001620626"/>
    </source>
</evidence>
<dbReference type="InterPro" id="IPR040094">
    <property type="entry name" value="Lbp1-4"/>
</dbReference>
<dbReference type="AlphaFoldDB" id="A0ABD2LZ55"/>
<comment type="caution">
    <text evidence="4">The sequence shown here is derived from an EMBL/GenBank/DDBJ whole genome shotgun (WGS) entry which is preliminary data.</text>
</comment>
<organism evidence="4 5">
    <name type="scientific">Heterodera trifolii</name>
    <dbReference type="NCBI Taxonomy" id="157864"/>
    <lineage>
        <taxon>Eukaryota</taxon>
        <taxon>Metazoa</taxon>
        <taxon>Ecdysozoa</taxon>
        <taxon>Nematoda</taxon>
        <taxon>Chromadorea</taxon>
        <taxon>Rhabditida</taxon>
        <taxon>Tylenchina</taxon>
        <taxon>Tylenchomorpha</taxon>
        <taxon>Tylenchoidea</taxon>
        <taxon>Heteroderidae</taxon>
        <taxon>Heteroderinae</taxon>
        <taxon>Heterodera</taxon>
    </lineage>
</organism>
<proteinExistence type="inferred from homology"/>
<dbReference type="PANTHER" id="PTHR22725:SF9">
    <property type="entry name" value="FATTY ACID-BINDING PROTEIN HOMOLOG 3"/>
    <property type="match status" value="1"/>
</dbReference>
<evidence type="ECO:0000256" key="1">
    <source>
        <dbReference type="ARBA" id="ARBA00008390"/>
    </source>
</evidence>
<protein>
    <recommendedName>
        <fullName evidence="6">Cytosolic fatty-acid binding proteins domain-containing protein</fullName>
    </recommendedName>
</protein>
<name>A0ABD2LZ55_9BILA</name>
<keyword evidence="5" id="KW-1185">Reference proteome</keyword>
<dbReference type="CDD" id="cd00742">
    <property type="entry name" value="FABP"/>
    <property type="match status" value="1"/>
</dbReference>
<dbReference type="GO" id="GO:0008289">
    <property type="term" value="F:lipid binding"/>
    <property type="evidence" value="ECO:0007669"/>
    <property type="project" value="UniProtKB-KW"/>
</dbReference>
<gene>
    <name evidence="4" type="ORF">niasHT_007832</name>
</gene>
<dbReference type="SUPFAM" id="SSF50814">
    <property type="entry name" value="Lipocalins"/>
    <property type="match status" value="1"/>
</dbReference>
<keyword evidence="2" id="KW-0813">Transport</keyword>
<dbReference type="InterPro" id="IPR012674">
    <property type="entry name" value="Calycin"/>
</dbReference>
<dbReference type="Proteomes" id="UP001620626">
    <property type="component" value="Unassembled WGS sequence"/>
</dbReference>
<evidence type="ECO:0008006" key="6">
    <source>
        <dbReference type="Google" id="ProtNLM"/>
    </source>
</evidence>
<sequence length="151" mass="17419">MASEKEIPDKFLGKFKLEKNEKFDEYLASKGVSWILRKMICFTTVTKIFEKSEAEQSKYNAYNQSSKQNTNWEGWTIGETFEGIGLDGKQHKITFDLTDNGDTLTEKHLRMDNPSDAGEVYRYSVDADSGHLILTLSNESLTARRFFKRIQ</sequence>
<dbReference type="EMBL" id="JBICBT010000207">
    <property type="protein sequence ID" value="KAL3120540.1"/>
    <property type="molecule type" value="Genomic_DNA"/>
</dbReference>